<evidence type="ECO:0000256" key="1">
    <source>
        <dbReference type="SAM" id="MobiDB-lite"/>
    </source>
</evidence>
<dbReference type="Gene3D" id="3.30.900.10">
    <property type="entry name" value="HORMA domain"/>
    <property type="match status" value="1"/>
</dbReference>
<feature type="region of interest" description="Disordered" evidence="1">
    <location>
        <begin position="407"/>
        <end position="481"/>
    </location>
</feature>
<organism evidence="3 4">
    <name type="scientific">Pristionchus mayeri</name>
    <dbReference type="NCBI Taxonomy" id="1317129"/>
    <lineage>
        <taxon>Eukaryota</taxon>
        <taxon>Metazoa</taxon>
        <taxon>Ecdysozoa</taxon>
        <taxon>Nematoda</taxon>
        <taxon>Chromadorea</taxon>
        <taxon>Rhabditida</taxon>
        <taxon>Rhabditina</taxon>
        <taxon>Diplogasteromorpha</taxon>
        <taxon>Diplogasteroidea</taxon>
        <taxon>Neodiplogasteridae</taxon>
        <taxon>Pristionchus</taxon>
    </lineage>
</organism>
<feature type="non-terminal residue" evidence="3">
    <location>
        <position position="1"/>
    </location>
</feature>
<comment type="caution">
    <text evidence="3">The sequence shown here is derived from an EMBL/GenBank/DDBJ whole genome shotgun (WGS) entry which is preliminary data.</text>
</comment>
<sequence>LQPVLFVKDCASIMHDELLDFEAIERNRYENMSFAKRAVLCSFTEIMFQRKLLPDSAFKAVRLNGVRLFVFDADHDDAYENLVKLSQICEEIENEAVKTLRFLINVSDDGEDRVGELFEINFTYGKSICISLKFCDSTENLRYDVKTHKKDFQVFIMRLRQFCGTLQDLPTGSYGRYHVVYNNGKRMREGACEYFTKVVRAPLVWNGPKQEICGIVGVFNSKEIGLKMSVGTLFGTGATAPVVLAERLKEENWTKGRWEEQRENTHRRFEKENEGKNIHVSYKRDIVKERREEEDDGGRRRSEYNFVTIETKRKTLSKKNRDGPSTKGGLKRINDTSTVPESEGKKAKEIKYADKEKTKFHKPEKKSIQANDRLGDVDVSSNDTAQRGSDIDTSTVVAVNEEAIEKEGRMEIRRKRRRRMVEKQEESNVTLPEAEDQAGISLGEIQKKVDRSPGDSTSATPSSENEIRTPGECVKRSVQSK</sequence>
<dbReference type="AlphaFoldDB" id="A0AAN5I1S5"/>
<proteinExistence type="predicted"/>
<gene>
    <name evidence="3" type="ORF">PMAYCL1PPCAC_18166</name>
</gene>
<keyword evidence="4" id="KW-1185">Reference proteome</keyword>
<name>A0AAN5I1S5_9BILA</name>
<reference evidence="4" key="1">
    <citation type="submission" date="2022-10" db="EMBL/GenBank/DDBJ databases">
        <title>Genome assembly of Pristionchus species.</title>
        <authorList>
            <person name="Yoshida K."/>
            <person name="Sommer R.J."/>
        </authorList>
    </citation>
    <scope>NUCLEOTIDE SEQUENCE [LARGE SCALE GENOMIC DNA]</scope>
    <source>
        <strain evidence="4">RS5460</strain>
    </source>
</reference>
<dbReference type="InterPro" id="IPR003511">
    <property type="entry name" value="HORMA_dom"/>
</dbReference>
<feature type="region of interest" description="Disordered" evidence="1">
    <location>
        <begin position="315"/>
        <end position="393"/>
    </location>
</feature>
<dbReference type="EMBL" id="BTRK01000004">
    <property type="protein sequence ID" value="GMR47971.1"/>
    <property type="molecule type" value="Genomic_DNA"/>
</dbReference>
<dbReference type="InterPro" id="IPR036570">
    <property type="entry name" value="HORMA_dom_sf"/>
</dbReference>
<evidence type="ECO:0000313" key="3">
    <source>
        <dbReference type="EMBL" id="GMR47971.1"/>
    </source>
</evidence>
<feature type="compositionally biased region" description="Polar residues" evidence="1">
    <location>
        <begin position="379"/>
        <end position="393"/>
    </location>
</feature>
<feature type="domain" description="HORMA" evidence="2">
    <location>
        <begin position="35"/>
        <end position="184"/>
    </location>
</feature>
<dbReference type="Pfam" id="PF02301">
    <property type="entry name" value="HORMA"/>
    <property type="match status" value="1"/>
</dbReference>
<evidence type="ECO:0000313" key="4">
    <source>
        <dbReference type="Proteomes" id="UP001328107"/>
    </source>
</evidence>
<feature type="compositionally biased region" description="Polar residues" evidence="1">
    <location>
        <begin position="454"/>
        <end position="464"/>
    </location>
</feature>
<dbReference type="SUPFAM" id="SSF56019">
    <property type="entry name" value="The spindle assembly checkpoint protein mad2"/>
    <property type="match status" value="1"/>
</dbReference>
<accession>A0AAN5I1S5</accession>
<feature type="compositionally biased region" description="Basic and acidic residues" evidence="1">
    <location>
        <begin position="342"/>
        <end position="357"/>
    </location>
</feature>
<dbReference type="Proteomes" id="UP001328107">
    <property type="component" value="Unassembled WGS sequence"/>
</dbReference>
<protein>
    <recommendedName>
        <fullName evidence="2">HORMA domain-containing protein</fullName>
    </recommendedName>
</protein>
<feature type="compositionally biased region" description="Basic and acidic residues" evidence="1">
    <location>
        <begin position="465"/>
        <end position="475"/>
    </location>
</feature>
<evidence type="ECO:0000259" key="2">
    <source>
        <dbReference type="Pfam" id="PF02301"/>
    </source>
</evidence>